<comment type="catalytic activity">
    <reaction evidence="9">
        <text>L-tyrosyl-[protein] + ATP = O-phospho-L-tyrosyl-[protein] + ADP + H(+)</text>
        <dbReference type="Rhea" id="RHEA:10596"/>
        <dbReference type="Rhea" id="RHEA-COMP:10136"/>
        <dbReference type="Rhea" id="RHEA-COMP:20101"/>
        <dbReference type="ChEBI" id="CHEBI:15378"/>
        <dbReference type="ChEBI" id="CHEBI:30616"/>
        <dbReference type="ChEBI" id="CHEBI:46858"/>
        <dbReference type="ChEBI" id="CHEBI:61978"/>
        <dbReference type="ChEBI" id="CHEBI:456216"/>
        <dbReference type="EC" id="2.7.12.2"/>
    </reaction>
</comment>
<dbReference type="PROSITE" id="PS00107">
    <property type="entry name" value="PROTEIN_KINASE_ATP"/>
    <property type="match status" value="1"/>
</dbReference>
<accession>A0ABP8V4R2</accession>
<dbReference type="PANTHER" id="PTHR48013:SF9">
    <property type="entry name" value="DUAL SPECIFICITY MITOGEN-ACTIVATED PROTEIN KINASE KINASE 5"/>
    <property type="match status" value="1"/>
</dbReference>
<feature type="domain" description="Protein kinase" evidence="11">
    <location>
        <begin position="1"/>
        <end position="263"/>
    </location>
</feature>
<evidence type="ECO:0000256" key="10">
    <source>
        <dbReference type="PROSITE-ProRule" id="PRU10141"/>
    </source>
</evidence>
<dbReference type="PROSITE" id="PS50011">
    <property type="entry name" value="PROTEIN_KINASE_DOM"/>
    <property type="match status" value="1"/>
</dbReference>
<evidence type="ECO:0000256" key="3">
    <source>
        <dbReference type="ARBA" id="ARBA00022777"/>
    </source>
</evidence>
<dbReference type="Proteomes" id="UP001500604">
    <property type="component" value="Unassembled WGS sequence"/>
</dbReference>
<dbReference type="InterPro" id="IPR011009">
    <property type="entry name" value="Kinase-like_dom_sf"/>
</dbReference>
<dbReference type="EC" id="2.7.12.2" evidence="6"/>
<keyword evidence="2 10" id="KW-0547">Nucleotide-binding</keyword>
<comment type="similarity">
    <text evidence="5">Belongs to the protein kinase superfamily. STE Ser/Thr protein kinase family. MAP kinase kinase subfamily.</text>
</comment>
<dbReference type="CDD" id="cd00180">
    <property type="entry name" value="PKc"/>
    <property type="match status" value="1"/>
</dbReference>
<comment type="catalytic activity">
    <reaction evidence="7">
        <text>L-seryl-[protein] + ATP = O-phospho-L-seryl-[protein] + ADP + H(+)</text>
        <dbReference type="Rhea" id="RHEA:17989"/>
        <dbReference type="Rhea" id="RHEA-COMP:9863"/>
        <dbReference type="Rhea" id="RHEA-COMP:11604"/>
        <dbReference type="ChEBI" id="CHEBI:15378"/>
        <dbReference type="ChEBI" id="CHEBI:29999"/>
        <dbReference type="ChEBI" id="CHEBI:30616"/>
        <dbReference type="ChEBI" id="CHEBI:83421"/>
        <dbReference type="ChEBI" id="CHEBI:456216"/>
        <dbReference type="EC" id="2.7.12.2"/>
    </reaction>
</comment>
<evidence type="ECO:0000256" key="5">
    <source>
        <dbReference type="ARBA" id="ARBA00038035"/>
    </source>
</evidence>
<protein>
    <recommendedName>
        <fullName evidence="6">mitogen-activated protein kinase kinase</fullName>
        <ecNumber evidence="6">2.7.12.2</ecNumber>
    </recommendedName>
</protein>
<dbReference type="InterPro" id="IPR000719">
    <property type="entry name" value="Prot_kinase_dom"/>
</dbReference>
<keyword evidence="1" id="KW-0808">Transferase</keyword>
<comment type="caution">
    <text evidence="12">The sequence shown here is derived from an EMBL/GenBank/DDBJ whole genome shotgun (WGS) entry which is preliminary data.</text>
</comment>
<evidence type="ECO:0000256" key="2">
    <source>
        <dbReference type="ARBA" id="ARBA00022741"/>
    </source>
</evidence>
<gene>
    <name evidence="12" type="ORF">GCM10023116_30800</name>
</gene>
<dbReference type="SUPFAM" id="SSF56112">
    <property type="entry name" value="Protein kinase-like (PK-like)"/>
    <property type="match status" value="1"/>
</dbReference>
<dbReference type="Pfam" id="PF00069">
    <property type="entry name" value="Pkinase"/>
    <property type="match status" value="1"/>
</dbReference>
<evidence type="ECO:0000259" key="11">
    <source>
        <dbReference type="PROSITE" id="PS50011"/>
    </source>
</evidence>
<organism evidence="12 13">
    <name type="scientific">Kistimonas scapharcae</name>
    <dbReference type="NCBI Taxonomy" id="1036133"/>
    <lineage>
        <taxon>Bacteria</taxon>
        <taxon>Pseudomonadati</taxon>
        <taxon>Pseudomonadota</taxon>
        <taxon>Gammaproteobacteria</taxon>
        <taxon>Oceanospirillales</taxon>
        <taxon>Endozoicomonadaceae</taxon>
        <taxon>Kistimonas</taxon>
    </lineage>
</organism>
<evidence type="ECO:0000313" key="12">
    <source>
        <dbReference type="EMBL" id="GAA4650797.1"/>
    </source>
</evidence>
<keyword evidence="4 10" id="KW-0067">ATP-binding</keyword>
<evidence type="ECO:0000256" key="7">
    <source>
        <dbReference type="ARBA" id="ARBA00049014"/>
    </source>
</evidence>
<sequence length="334" mass="39340">MQPIGTGNFANILLYRHMDANEQRDDERLEKFSCAFKFAKEPWEESQIINELTLLREIRDPENILKLFGSFTHSQKTVLVFERCQQSLQNLLDYGNLTEHQGRGVGRDIANGLTYLQKKGIVLCDLKPDNVLEYKENWWKVCDLGLSQRQGDHSLEYKGKLEYMAPESMQQLSYTCYSDWFSFGILLMEIAIHPEKIKELSPYPEKPEEFIEYLNFQNDEEKKTFIEETLRDYMNNLKTQKPDQRSIDDILQSTPKKLNLAYVSDISILIKEVSTNWKEEFLILAFAEIQDKATDRLHPKHIVRYQQAALDKMNREHGEVRHYRRCVPQCCIVQ</sequence>
<reference evidence="13" key="1">
    <citation type="journal article" date="2019" name="Int. J. Syst. Evol. Microbiol.">
        <title>The Global Catalogue of Microorganisms (GCM) 10K type strain sequencing project: providing services to taxonomists for standard genome sequencing and annotation.</title>
        <authorList>
            <consortium name="The Broad Institute Genomics Platform"/>
            <consortium name="The Broad Institute Genome Sequencing Center for Infectious Disease"/>
            <person name="Wu L."/>
            <person name="Ma J."/>
        </authorList>
    </citation>
    <scope>NUCLEOTIDE SEQUENCE [LARGE SCALE GENOMIC DNA]</scope>
    <source>
        <strain evidence="13">JCM 17805</strain>
    </source>
</reference>
<dbReference type="PANTHER" id="PTHR48013">
    <property type="entry name" value="DUAL SPECIFICITY MITOGEN-ACTIVATED PROTEIN KINASE KINASE 5-RELATED"/>
    <property type="match status" value="1"/>
</dbReference>
<dbReference type="SMART" id="SM00220">
    <property type="entry name" value="S_TKc"/>
    <property type="match status" value="1"/>
</dbReference>
<feature type="binding site" evidence="10">
    <location>
        <position position="37"/>
    </location>
    <ligand>
        <name>ATP</name>
        <dbReference type="ChEBI" id="CHEBI:30616"/>
    </ligand>
</feature>
<keyword evidence="13" id="KW-1185">Reference proteome</keyword>
<dbReference type="InterPro" id="IPR017441">
    <property type="entry name" value="Protein_kinase_ATP_BS"/>
</dbReference>
<evidence type="ECO:0000313" key="13">
    <source>
        <dbReference type="Proteomes" id="UP001500604"/>
    </source>
</evidence>
<proteinExistence type="inferred from homology"/>
<dbReference type="Gene3D" id="1.10.510.10">
    <property type="entry name" value="Transferase(Phosphotransferase) domain 1"/>
    <property type="match status" value="1"/>
</dbReference>
<dbReference type="EMBL" id="BAABFL010000421">
    <property type="protein sequence ID" value="GAA4650797.1"/>
    <property type="molecule type" value="Genomic_DNA"/>
</dbReference>
<comment type="catalytic activity">
    <reaction evidence="8">
        <text>L-threonyl-[protein] + ATP = O-phospho-L-threonyl-[protein] + ADP + H(+)</text>
        <dbReference type="Rhea" id="RHEA:46608"/>
        <dbReference type="Rhea" id="RHEA-COMP:11060"/>
        <dbReference type="Rhea" id="RHEA-COMP:11605"/>
        <dbReference type="ChEBI" id="CHEBI:15378"/>
        <dbReference type="ChEBI" id="CHEBI:30013"/>
        <dbReference type="ChEBI" id="CHEBI:30616"/>
        <dbReference type="ChEBI" id="CHEBI:61977"/>
        <dbReference type="ChEBI" id="CHEBI:456216"/>
        <dbReference type="EC" id="2.7.12.2"/>
    </reaction>
</comment>
<evidence type="ECO:0000256" key="9">
    <source>
        <dbReference type="ARBA" id="ARBA00051693"/>
    </source>
</evidence>
<name>A0ABP8V4R2_9GAMM</name>
<evidence type="ECO:0000256" key="1">
    <source>
        <dbReference type="ARBA" id="ARBA00022679"/>
    </source>
</evidence>
<evidence type="ECO:0000256" key="6">
    <source>
        <dbReference type="ARBA" id="ARBA00038999"/>
    </source>
</evidence>
<evidence type="ECO:0000256" key="4">
    <source>
        <dbReference type="ARBA" id="ARBA00022840"/>
    </source>
</evidence>
<keyword evidence="3" id="KW-0418">Kinase</keyword>
<evidence type="ECO:0000256" key="8">
    <source>
        <dbReference type="ARBA" id="ARBA00049299"/>
    </source>
</evidence>